<sequence>MTSHAPPTSRRRSSPATTGRCRAAVYRLFCRPASMQRQQLHLSLASRPLNWEATVRNLMQAISTATALRMSSSRYRITQLRPVRSQWLTHDHGRHKTRRTIYERFTRKAMSCIPHRGCDLG</sequence>
<proteinExistence type="predicted"/>
<protein>
    <submittedName>
        <fullName evidence="1">NrgB</fullName>
    </submittedName>
</protein>
<accession>Q9RMS0</accession>
<dbReference type="EMBL" id="AF190733">
    <property type="protein sequence ID" value="AAF03160.1"/>
    <property type="molecule type" value="Genomic_DNA"/>
</dbReference>
<name>Q9RMS0_BRAJP</name>
<gene>
    <name evidence="1" type="primary">nrgB</name>
</gene>
<dbReference type="EMBL" id="AH010242">
    <property type="protein sequence ID" value="AAG61033.1"/>
    <property type="molecule type" value="Genomic_DNA"/>
</dbReference>
<reference evidence="2" key="2">
    <citation type="journal article" date="2001" name="J. Bacteriol.">
        <title>Potential symbiosis-specific genes uncovered by sequencing a 410-kb DNA region of the Bradyrhizobium japonicum chromosome.</title>
        <authorList>
            <person name="Gottfert M."/>
            <person name="Rothlisberger S."/>
            <person name="Kundig C."/>
            <person name="Beck C."/>
            <person name="Marty R."/>
            <person name="Hennecke H."/>
        </authorList>
    </citation>
    <scope>NUCLEOTIDE SEQUENCE</scope>
    <source>
        <strain evidence="2">110spc4</strain>
    </source>
</reference>
<evidence type="ECO:0000313" key="1">
    <source>
        <dbReference type="EMBL" id="AAF03160.1"/>
    </source>
</evidence>
<reference evidence="1" key="1">
    <citation type="journal article" date="2000" name="J. Bacteriol.">
        <title>Three new NifA-regulated genes in the Bradyrhizobium japonicum symbiotic gene region discovered by competitive DNA-RNA hybridization.</title>
        <authorList>
            <person name="Nienaber A."/>
            <person name="Huber A."/>
            <person name="Gottfert M."/>
            <person name="Hennecke H."/>
            <person name="Fischer H.M."/>
        </authorList>
    </citation>
    <scope>NUCLEOTIDE SEQUENCE</scope>
    <source>
        <strain evidence="1">110spc4</strain>
    </source>
</reference>
<dbReference type="AlphaFoldDB" id="Q9RMS0"/>
<evidence type="ECO:0000313" key="2">
    <source>
        <dbReference type="EMBL" id="AAG61033.1"/>
    </source>
</evidence>
<organism evidence="1">
    <name type="scientific">Bradyrhizobium japonicum</name>
    <dbReference type="NCBI Taxonomy" id="375"/>
    <lineage>
        <taxon>Bacteria</taxon>
        <taxon>Pseudomonadati</taxon>
        <taxon>Pseudomonadota</taxon>
        <taxon>Alphaproteobacteria</taxon>
        <taxon>Hyphomicrobiales</taxon>
        <taxon>Nitrobacteraceae</taxon>
        <taxon>Bradyrhizobium</taxon>
    </lineage>
</organism>